<dbReference type="Gene3D" id="2.60.40.790">
    <property type="match status" value="1"/>
</dbReference>
<dbReference type="OrthoDB" id="198277at2157"/>
<dbReference type="EMBL" id="CP000504">
    <property type="protein sequence ID" value="ABL88067.1"/>
    <property type="molecule type" value="Genomic_DNA"/>
</dbReference>
<dbReference type="InterPro" id="IPR002068">
    <property type="entry name" value="A-crystallin/Hsp20_dom"/>
</dbReference>
<dbReference type="eggNOG" id="arCOG01832">
    <property type="taxonomic scope" value="Archaea"/>
</dbReference>
<sequence length="127" mass="14385">MEPVKKIEEGLKELYDTNVGKVERQPDVDIYDLGDNIVIYVDLPGVKKENIKVRIYDRAVEIVASPTQDGGGKPVRRERISNFPVSRKIELPYRLRVDSARAIYREGVLQIVVTKAGEYGVAELKID</sequence>
<dbReference type="STRING" id="384616.Pisl_0891"/>
<dbReference type="KEGG" id="pis:Pisl_0891"/>
<name>A1RSY5_PYRIL</name>
<proteinExistence type="inferred from homology"/>
<feature type="domain" description="SHSP" evidence="3">
    <location>
        <begin position="19"/>
        <end position="127"/>
    </location>
</feature>
<accession>A1RSY5</accession>
<comment type="similarity">
    <text evidence="1 2">Belongs to the small heat shock protein (HSP20) family.</text>
</comment>
<dbReference type="Pfam" id="PF00011">
    <property type="entry name" value="HSP20"/>
    <property type="match status" value="1"/>
</dbReference>
<dbReference type="InterPro" id="IPR008978">
    <property type="entry name" value="HSP20-like_chaperone"/>
</dbReference>
<evidence type="ECO:0000259" key="3">
    <source>
        <dbReference type="PROSITE" id="PS01031"/>
    </source>
</evidence>
<protein>
    <submittedName>
        <fullName evidence="4">Heat shock protein Hsp20</fullName>
    </submittedName>
</protein>
<keyword evidence="5" id="KW-1185">Reference proteome</keyword>
<reference evidence="4" key="1">
    <citation type="submission" date="2006-12" db="EMBL/GenBank/DDBJ databases">
        <title>Complete sequence of Pyrobaculum islandicum DSM 4184.</title>
        <authorList>
            <person name="Copeland A."/>
            <person name="Lucas S."/>
            <person name="Lapidus A."/>
            <person name="Barry K."/>
            <person name="Detter J.C."/>
            <person name="Glavina del Rio T."/>
            <person name="Dalin E."/>
            <person name="Tice H."/>
            <person name="Pitluck S."/>
            <person name="Meincke L."/>
            <person name="Brettin T."/>
            <person name="Bruce D."/>
            <person name="Han C."/>
            <person name="Tapia R."/>
            <person name="Gilna P."/>
            <person name="Schmutz J."/>
            <person name="Larimer F."/>
            <person name="Land M."/>
            <person name="Hauser L."/>
            <person name="Kyrpides N."/>
            <person name="Mikhailova N."/>
            <person name="Cozen A.E."/>
            <person name="Fitz-Gibbon S.T."/>
            <person name="House C.H."/>
            <person name="Saltikov C."/>
            <person name="Lowe T."/>
            <person name="Richardson P."/>
        </authorList>
    </citation>
    <scope>NUCLEOTIDE SEQUENCE [LARGE SCALE GENOMIC DNA]</scope>
    <source>
        <strain evidence="4">DSM 4184</strain>
    </source>
</reference>
<evidence type="ECO:0000313" key="4">
    <source>
        <dbReference type="EMBL" id="ABL88067.1"/>
    </source>
</evidence>
<dbReference type="CDD" id="cd06464">
    <property type="entry name" value="ACD_sHsps-like"/>
    <property type="match status" value="1"/>
</dbReference>
<gene>
    <name evidence="4" type="ordered locus">Pisl_0891</name>
</gene>
<dbReference type="PROSITE" id="PS01031">
    <property type="entry name" value="SHSP"/>
    <property type="match status" value="1"/>
</dbReference>
<evidence type="ECO:0000256" key="1">
    <source>
        <dbReference type="PROSITE-ProRule" id="PRU00285"/>
    </source>
</evidence>
<dbReference type="InterPro" id="IPR031107">
    <property type="entry name" value="Small_HSP"/>
</dbReference>
<dbReference type="AlphaFoldDB" id="A1RSY5"/>
<dbReference type="RefSeq" id="WP_011762642.1">
    <property type="nucleotide sequence ID" value="NC_008701.1"/>
</dbReference>
<evidence type="ECO:0000313" key="5">
    <source>
        <dbReference type="Proteomes" id="UP000002595"/>
    </source>
</evidence>
<dbReference type="SUPFAM" id="SSF49764">
    <property type="entry name" value="HSP20-like chaperones"/>
    <property type="match status" value="1"/>
</dbReference>
<evidence type="ECO:0000256" key="2">
    <source>
        <dbReference type="RuleBase" id="RU003616"/>
    </source>
</evidence>
<keyword evidence="4" id="KW-0346">Stress response</keyword>
<organism evidence="4 5">
    <name type="scientific">Pyrobaculum islandicum (strain DSM 4184 / JCM 9189 / GEO3)</name>
    <dbReference type="NCBI Taxonomy" id="384616"/>
    <lineage>
        <taxon>Archaea</taxon>
        <taxon>Thermoproteota</taxon>
        <taxon>Thermoprotei</taxon>
        <taxon>Thermoproteales</taxon>
        <taxon>Thermoproteaceae</taxon>
        <taxon>Pyrobaculum</taxon>
    </lineage>
</organism>
<dbReference type="Proteomes" id="UP000002595">
    <property type="component" value="Chromosome"/>
</dbReference>
<dbReference type="GeneID" id="4617349"/>
<dbReference type="HOGENOM" id="CLU_1954751_0_0_2"/>
<dbReference type="PANTHER" id="PTHR11527">
    <property type="entry name" value="HEAT-SHOCK PROTEIN 20 FAMILY MEMBER"/>
    <property type="match status" value="1"/>
</dbReference>